<dbReference type="CDD" id="cd00808">
    <property type="entry name" value="GluRS_core"/>
    <property type="match status" value="1"/>
</dbReference>
<dbReference type="InterPro" id="IPR000924">
    <property type="entry name" value="Glu/Gln-tRNA-synth"/>
</dbReference>
<keyword evidence="4 7" id="KW-0067">ATP-binding</keyword>
<dbReference type="InterPro" id="IPR008925">
    <property type="entry name" value="aa_tRNA-synth_I_cd-bd_sf"/>
</dbReference>
<keyword evidence="5 7" id="KW-0648">Protein biosynthesis</keyword>
<dbReference type="EC" id="6.1.1.17" evidence="7"/>
<comment type="function">
    <text evidence="7">Catalyzes the attachment of glutamate to tRNA(Glu) in a two-step reaction: glutamate is first activated by ATP to form Glu-AMP and then transferred to the acceptor end of tRNA(Glu).</text>
</comment>
<protein>
    <recommendedName>
        <fullName evidence="7">Glutamate--tRNA ligase</fullName>
        <ecNumber evidence="7">6.1.1.17</ecNumber>
    </recommendedName>
    <alternativeName>
        <fullName evidence="7">Glutamyl-tRNA synthetase</fullName>
        <shortName evidence="7">GluRS</shortName>
    </alternativeName>
</protein>
<dbReference type="InterPro" id="IPR045462">
    <property type="entry name" value="aa-tRNA-synth_I_cd-bd"/>
</dbReference>
<dbReference type="InterPro" id="IPR033910">
    <property type="entry name" value="GluRS_core"/>
</dbReference>
<comment type="caution">
    <text evidence="7">Lacks conserved residue(s) required for the propagation of feature annotation.</text>
</comment>
<name>A0A0G0DIY7_9BACT</name>
<evidence type="ECO:0000256" key="7">
    <source>
        <dbReference type="HAMAP-Rule" id="MF_00022"/>
    </source>
</evidence>
<dbReference type="Pfam" id="PF19269">
    <property type="entry name" value="Anticodon_2"/>
    <property type="match status" value="1"/>
</dbReference>
<organism evidence="10 11">
    <name type="scientific">Candidatus Nomurabacteria bacterium GW2011_GWC2_35_8</name>
    <dbReference type="NCBI Taxonomy" id="1618752"/>
    <lineage>
        <taxon>Bacteria</taxon>
        <taxon>Candidatus Nomuraibacteriota</taxon>
    </lineage>
</organism>
<feature type="short sequence motif" description="'HIGH' region" evidence="7">
    <location>
        <begin position="12"/>
        <end position="22"/>
    </location>
</feature>
<evidence type="ECO:0000256" key="4">
    <source>
        <dbReference type="ARBA" id="ARBA00022840"/>
    </source>
</evidence>
<dbReference type="InterPro" id="IPR001412">
    <property type="entry name" value="aa-tRNA-synth_I_CS"/>
</dbReference>
<evidence type="ECO:0000256" key="2">
    <source>
        <dbReference type="ARBA" id="ARBA00022598"/>
    </source>
</evidence>
<dbReference type="InterPro" id="IPR004527">
    <property type="entry name" value="Glu-tRNA-ligase_bac/mito"/>
</dbReference>
<dbReference type="GO" id="GO:0006424">
    <property type="term" value="P:glutamyl-tRNA aminoacylation"/>
    <property type="evidence" value="ECO:0007669"/>
    <property type="project" value="UniProtKB-UniRule"/>
</dbReference>
<evidence type="ECO:0000256" key="3">
    <source>
        <dbReference type="ARBA" id="ARBA00022741"/>
    </source>
</evidence>
<dbReference type="HAMAP" id="MF_00022">
    <property type="entry name" value="Glu_tRNA_synth_type1"/>
    <property type="match status" value="1"/>
</dbReference>
<dbReference type="PANTHER" id="PTHR43311:SF2">
    <property type="entry name" value="GLUTAMATE--TRNA LIGASE, MITOCHONDRIAL-RELATED"/>
    <property type="match status" value="1"/>
</dbReference>
<dbReference type="PRINTS" id="PR00987">
    <property type="entry name" value="TRNASYNTHGLU"/>
</dbReference>
<evidence type="ECO:0000313" key="10">
    <source>
        <dbReference type="EMBL" id="KKP88756.1"/>
    </source>
</evidence>
<evidence type="ECO:0000256" key="6">
    <source>
        <dbReference type="ARBA" id="ARBA00023146"/>
    </source>
</evidence>
<dbReference type="GO" id="GO:0004818">
    <property type="term" value="F:glutamate-tRNA ligase activity"/>
    <property type="evidence" value="ECO:0007669"/>
    <property type="project" value="UniProtKB-UniRule"/>
</dbReference>
<proteinExistence type="inferred from homology"/>
<dbReference type="AlphaFoldDB" id="A0A0G0DIY7"/>
<keyword evidence="3 7" id="KW-0547">Nucleotide-binding</keyword>
<dbReference type="InterPro" id="IPR014729">
    <property type="entry name" value="Rossmann-like_a/b/a_fold"/>
</dbReference>
<dbReference type="PROSITE" id="PS00178">
    <property type="entry name" value="AA_TRNA_LIGASE_I"/>
    <property type="match status" value="1"/>
</dbReference>
<dbReference type="InterPro" id="IPR049940">
    <property type="entry name" value="GluQ/Sye"/>
</dbReference>
<feature type="binding site" evidence="7">
    <location>
        <position position="250"/>
    </location>
    <ligand>
        <name>ATP</name>
        <dbReference type="ChEBI" id="CHEBI:30616"/>
    </ligand>
</feature>
<dbReference type="InterPro" id="IPR020751">
    <property type="entry name" value="aa-tRNA-synth_I_codon-bd_sub2"/>
</dbReference>
<comment type="subcellular location">
    <subcellularLocation>
        <location evidence="7">Cytoplasm</location>
    </subcellularLocation>
</comment>
<dbReference type="EMBL" id="LBQZ01000013">
    <property type="protein sequence ID" value="KKP88756.1"/>
    <property type="molecule type" value="Genomic_DNA"/>
</dbReference>
<dbReference type="Gene3D" id="3.40.50.620">
    <property type="entry name" value="HUPs"/>
    <property type="match status" value="1"/>
</dbReference>
<feature type="domain" description="Aminoacyl-tRNA synthetase class I anticodon-binding" evidence="9">
    <location>
        <begin position="348"/>
        <end position="474"/>
    </location>
</feature>
<dbReference type="GO" id="GO:0008270">
    <property type="term" value="F:zinc ion binding"/>
    <property type="evidence" value="ECO:0007669"/>
    <property type="project" value="InterPro"/>
</dbReference>
<dbReference type="Pfam" id="PF00749">
    <property type="entry name" value="tRNA-synt_1c"/>
    <property type="match status" value="1"/>
</dbReference>
<dbReference type="SUPFAM" id="SSF48163">
    <property type="entry name" value="An anticodon-binding domain of class I aminoacyl-tRNA synthetases"/>
    <property type="match status" value="1"/>
</dbReference>
<gene>
    <name evidence="7" type="primary">gltX</name>
    <name evidence="10" type="ORF">UR91_C0013G0002</name>
</gene>
<keyword evidence="6 7" id="KW-0030">Aminoacyl-tRNA synthetase</keyword>
<feature type="domain" description="Glutamyl/glutaminyl-tRNA synthetase class Ib catalytic" evidence="8">
    <location>
        <begin position="5"/>
        <end position="318"/>
    </location>
</feature>
<dbReference type="Gene3D" id="1.10.10.350">
    <property type="match status" value="1"/>
</dbReference>
<evidence type="ECO:0000256" key="1">
    <source>
        <dbReference type="ARBA" id="ARBA00007894"/>
    </source>
</evidence>
<dbReference type="NCBIfam" id="TIGR00464">
    <property type="entry name" value="gltX_bact"/>
    <property type="match status" value="1"/>
</dbReference>
<dbReference type="SUPFAM" id="SSF52374">
    <property type="entry name" value="Nucleotidylyl transferase"/>
    <property type="match status" value="1"/>
</dbReference>
<dbReference type="InterPro" id="IPR020058">
    <property type="entry name" value="Glu/Gln-tRNA-synth_Ib_cat-dom"/>
</dbReference>
<dbReference type="PANTHER" id="PTHR43311">
    <property type="entry name" value="GLUTAMATE--TRNA LIGASE"/>
    <property type="match status" value="1"/>
</dbReference>
<keyword evidence="7" id="KW-0963">Cytoplasm</keyword>
<comment type="subunit">
    <text evidence="7">Monomer.</text>
</comment>
<dbReference type="GO" id="GO:0005524">
    <property type="term" value="F:ATP binding"/>
    <property type="evidence" value="ECO:0007669"/>
    <property type="project" value="UniProtKB-UniRule"/>
</dbReference>
<sequence>MSDTKVVTRFAPSPTGFMHVGGVRTALFAWLFARKNKGTFILRIEDTDKAREVAGSIDHIIESLKWIGIDWDEGPDIGGPHAPYKQSERLDSYKKYAQILIEKGLAYPDPYTSEELEAFRKKAEVEKRPFLYRDYRPESFRKWDGTKALRFKTPEIKSYKWTDAVRGELSAGPEALDDFILIKSDGYPTYNFAHIIDDLEMGVTHIMRADEFISSTPKFLSLYDALSIMPPVLVTLPPILGEAGTKKLGKRDGAKDILDYKKEGYLPEAMLNFLAFIGWNPGEGDNREVLTKEEIINFFDLKHVQRAGGKFNEEKLIWLNKEHMKKLSQKEIEKNIFEYLPSEIRNPKLIPVIFDRISKWSDVKEMVAGGEFDLFFKAPQINKIKLIYKKTSQEKITENLKLAIKSLESLSDDEFITEKIKEVLIKIADGLESRGELLHPVRYALSGKDQSPDPFIIASIIGKNETLSRLQKAI</sequence>
<dbReference type="GO" id="GO:0005829">
    <property type="term" value="C:cytosol"/>
    <property type="evidence" value="ECO:0007669"/>
    <property type="project" value="TreeGrafter"/>
</dbReference>
<reference evidence="10 11" key="1">
    <citation type="journal article" date="2015" name="Nature">
        <title>rRNA introns, odd ribosomes, and small enigmatic genomes across a large radiation of phyla.</title>
        <authorList>
            <person name="Brown C.T."/>
            <person name="Hug L.A."/>
            <person name="Thomas B.C."/>
            <person name="Sharon I."/>
            <person name="Castelle C.J."/>
            <person name="Singh A."/>
            <person name="Wilkins M.J."/>
            <person name="Williams K.H."/>
            <person name="Banfield J.F."/>
        </authorList>
    </citation>
    <scope>NUCLEOTIDE SEQUENCE [LARGE SCALE GENOMIC DNA]</scope>
</reference>
<accession>A0A0G0DIY7</accession>
<comment type="caution">
    <text evidence="10">The sequence shown here is derived from an EMBL/GenBank/DDBJ whole genome shotgun (WGS) entry which is preliminary data.</text>
</comment>
<evidence type="ECO:0000256" key="5">
    <source>
        <dbReference type="ARBA" id="ARBA00022917"/>
    </source>
</evidence>
<dbReference type="Proteomes" id="UP000034798">
    <property type="component" value="Unassembled WGS sequence"/>
</dbReference>
<evidence type="ECO:0000313" key="11">
    <source>
        <dbReference type="Proteomes" id="UP000034798"/>
    </source>
</evidence>
<comment type="similarity">
    <text evidence="1 7">Belongs to the class-I aminoacyl-tRNA synthetase family. Glutamate--tRNA ligase type 1 subfamily.</text>
</comment>
<evidence type="ECO:0000259" key="9">
    <source>
        <dbReference type="Pfam" id="PF19269"/>
    </source>
</evidence>
<evidence type="ECO:0000259" key="8">
    <source>
        <dbReference type="Pfam" id="PF00749"/>
    </source>
</evidence>
<dbReference type="PATRIC" id="fig|1618752.3.peg.260"/>
<keyword evidence="2 7" id="KW-0436">Ligase</keyword>
<comment type="catalytic activity">
    <reaction evidence="7">
        <text>tRNA(Glu) + L-glutamate + ATP = L-glutamyl-tRNA(Glu) + AMP + diphosphate</text>
        <dbReference type="Rhea" id="RHEA:23540"/>
        <dbReference type="Rhea" id="RHEA-COMP:9663"/>
        <dbReference type="Rhea" id="RHEA-COMP:9680"/>
        <dbReference type="ChEBI" id="CHEBI:29985"/>
        <dbReference type="ChEBI" id="CHEBI:30616"/>
        <dbReference type="ChEBI" id="CHEBI:33019"/>
        <dbReference type="ChEBI" id="CHEBI:78442"/>
        <dbReference type="ChEBI" id="CHEBI:78520"/>
        <dbReference type="ChEBI" id="CHEBI:456215"/>
        <dbReference type="EC" id="6.1.1.17"/>
    </reaction>
</comment>
<dbReference type="GO" id="GO:0000049">
    <property type="term" value="F:tRNA binding"/>
    <property type="evidence" value="ECO:0007669"/>
    <property type="project" value="InterPro"/>
</dbReference>